<evidence type="ECO:0000313" key="3">
    <source>
        <dbReference type="Proteomes" id="UP000308199"/>
    </source>
</evidence>
<reference evidence="2 3" key="1">
    <citation type="submission" date="2019-02" db="EMBL/GenBank/DDBJ databases">
        <title>Genome sequencing of the rare red list fungi Phellinidium pouzarii.</title>
        <authorList>
            <person name="Buettner E."/>
            <person name="Kellner H."/>
        </authorList>
    </citation>
    <scope>NUCLEOTIDE SEQUENCE [LARGE SCALE GENOMIC DNA]</scope>
    <source>
        <strain evidence="2 3">DSM 108285</strain>
    </source>
</reference>
<sequence>MIHRTPAIGSSAHRPSTETLDAPEVDDADVDAAGSAILVTVALVTDSAVDGADGADDADDITDETLLTTELTLDDTADDELDVLDGITDDVLDALAVLLELELDVAVDVAPLVSTGTAIGANDTVVMDVVFAVTGPAPPTTSWQIAVPEENMQPTAISSGTAGIEAVSARRLAPSTSVTAGAIPAQ</sequence>
<evidence type="ECO:0000313" key="2">
    <source>
        <dbReference type="EMBL" id="THH10319.1"/>
    </source>
</evidence>
<dbReference type="EMBL" id="SGPK01000039">
    <property type="protein sequence ID" value="THH10319.1"/>
    <property type="molecule type" value="Genomic_DNA"/>
</dbReference>
<protein>
    <submittedName>
        <fullName evidence="2">Uncharacterized protein</fullName>
    </submittedName>
</protein>
<organism evidence="2 3">
    <name type="scientific">Phellinidium pouzarii</name>
    <dbReference type="NCBI Taxonomy" id="167371"/>
    <lineage>
        <taxon>Eukaryota</taxon>
        <taxon>Fungi</taxon>
        <taxon>Dikarya</taxon>
        <taxon>Basidiomycota</taxon>
        <taxon>Agaricomycotina</taxon>
        <taxon>Agaricomycetes</taxon>
        <taxon>Hymenochaetales</taxon>
        <taxon>Hymenochaetaceae</taxon>
        <taxon>Phellinidium</taxon>
    </lineage>
</organism>
<evidence type="ECO:0000256" key="1">
    <source>
        <dbReference type="SAM" id="MobiDB-lite"/>
    </source>
</evidence>
<comment type="caution">
    <text evidence="2">The sequence shown here is derived from an EMBL/GenBank/DDBJ whole genome shotgun (WGS) entry which is preliminary data.</text>
</comment>
<dbReference type="AlphaFoldDB" id="A0A4S4LEW5"/>
<accession>A0A4S4LEW5</accession>
<feature type="region of interest" description="Disordered" evidence="1">
    <location>
        <begin position="1"/>
        <end position="22"/>
    </location>
</feature>
<keyword evidence="3" id="KW-1185">Reference proteome</keyword>
<dbReference type="Proteomes" id="UP000308199">
    <property type="component" value="Unassembled WGS sequence"/>
</dbReference>
<name>A0A4S4LEW5_9AGAM</name>
<gene>
    <name evidence="2" type="ORF">EW145_g1422</name>
</gene>
<proteinExistence type="predicted"/>